<dbReference type="PANTHER" id="PTHR46390:SF1">
    <property type="entry name" value="MANNOSE-1-PHOSPHATE GUANYLYLTRANSFERASE"/>
    <property type="match status" value="1"/>
</dbReference>
<keyword evidence="5" id="KW-0547">Nucleotide-binding</keyword>
<dbReference type="InterPro" id="IPR049577">
    <property type="entry name" value="GMPP_N"/>
</dbReference>
<dbReference type="SUPFAM" id="SSF51182">
    <property type="entry name" value="RmlC-like cupins"/>
    <property type="match status" value="1"/>
</dbReference>
<dbReference type="EC" id="2.7.7.13" evidence="2"/>
<feature type="domain" description="MannoseP isomerase/GMP-like beta-helix" evidence="11">
    <location>
        <begin position="278"/>
        <end position="333"/>
    </location>
</feature>
<dbReference type="Pfam" id="PF00483">
    <property type="entry name" value="NTP_transferase"/>
    <property type="match status" value="1"/>
</dbReference>
<keyword evidence="4 12" id="KW-0548">Nucleotidyltransferase</keyword>
<evidence type="ECO:0000256" key="6">
    <source>
        <dbReference type="ARBA" id="ARBA00023134"/>
    </source>
</evidence>
<dbReference type="GO" id="GO:0000271">
    <property type="term" value="P:polysaccharide biosynthetic process"/>
    <property type="evidence" value="ECO:0007669"/>
    <property type="project" value="InterPro"/>
</dbReference>
<evidence type="ECO:0000259" key="11">
    <source>
        <dbReference type="Pfam" id="PF22640"/>
    </source>
</evidence>
<dbReference type="InterPro" id="IPR011051">
    <property type="entry name" value="RmlC_Cupin_sf"/>
</dbReference>
<dbReference type="Proteomes" id="UP000199337">
    <property type="component" value="Unassembled WGS sequence"/>
</dbReference>
<evidence type="ECO:0000313" key="12">
    <source>
        <dbReference type="EMBL" id="SFG89825.1"/>
    </source>
</evidence>
<evidence type="ECO:0000256" key="7">
    <source>
        <dbReference type="ARBA" id="ARBA00047343"/>
    </source>
</evidence>
<dbReference type="GO" id="GO:0009298">
    <property type="term" value="P:GDP-mannose biosynthetic process"/>
    <property type="evidence" value="ECO:0007669"/>
    <property type="project" value="TreeGrafter"/>
</dbReference>
<dbReference type="NCBIfam" id="TIGR01479">
    <property type="entry name" value="GMP_PMI"/>
    <property type="match status" value="1"/>
</dbReference>
<dbReference type="SUPFAM" id="SSF53448">
    <property type="entry name" value="Nucleotide-diphospho-sugar transferases"/>
    <property type="match status" value="1"/>
</dbReference>
<accession>A0A1I2VKF8</accession>
<dbReference type="RefSeq" id="WP_092472261.1">
    <property type="nucleotide sequence ID" value="NZ_FOOX01000011.1"/>
</dbReference>
<evidence type="ECO:0000256" key="3">
    <source>
        <dbReference type="ARBA" id="ARBA00022679"/>
    </source>
</evidence>
<evidence type="ECO:0000256" key="5">
    <source>
        <dbReference type="ARBA" id="ARBA00022741"/>
    </source>
</evidence>
<dbReference type="CDD" id="cd02509">
    <property type="entry name" value="GDP-M1P_Guanylyltransferase"/>
    <property type="match status" value="1"/>
</dbReference>
<feature type="domain" description="Nucleotidyl transferase" evidence="9">
    <location>
        <begin position="2"/>
        <end position="266"/>
    </location>
</feature>
<dbReference type="GO" id="GO:0005525">
    <property type="term" value="F:GTP binding"/>
    <property type="evidence" value="ECO:0007669"/>
    <property type="project" value="UniProtKB-KW"/>
</dbReference>
<comment type="similarity">
    <text evidence="1 8">Belongs to the mannose-6-phosphate isomerase type 2 family.</text>
</comment>
<feature type="domain" description="Mannose-6-phosphate isomerase type II C-terminal" evidence="10">
    <location>
        <begin position="340"/>
        <end position="451"/>
    </location>
</feature>
<evidence type="ECO:0000256" key="4">
    <source>
        <dbReference type="ARBA" id="ARBA00022695"/>
    </source>
</evidence>
<dbReference type="PANTHER" id="PTHR46390">
    <property type="entry name" value="MANNOSE-1-PHOSPHATE GUANYLYLTRANSFERASE"/>
    <property type="match status" value="1"/>
</dbReference>
<organism evidence="12 13">
    <name type="scientific">Desulfotruncus arcticus DSM 17038</name>
    <dbReference type="NCBI Taxonomy" id="1121424"/>
    <lineage>
        <taxon>Bacteria</taxon>
        <taxon>Bacillati</taxon>
        <taxon>Bacillota</taxon>
        <taxon>Clostridia</taxon>
        <taxon>Eubacteriales</taxon>
        <taxon>Desulfallaceae</taxon>
        <taxon>Desulfotruncus</taxon>
    </lineage>
</organism>
<dbReference type="InterPro" id="IPR029044">
    <property type="entry name" value="Nucleotide-diphossugar_trans"/>
</dbReference>
<evidence type="ECO:0000259" key="9">
    <source>
        <dbReference type="Pfam" id="PF00483"/>
    </source>
</evidence>
<dbReference type="AlphaFoldDB" id="A0A1I2VKF8"/>
<dbReference type="Gene3D" id="2.60.120.10">
    <property type="entry name" value="Jelly Rolls"/>
    <property type="match status" value="1"/>
</dbReference>
<proteinExistence type="inferred from homology"/>
<dbReference type="InterPro" id="IPR001538">
    <property type="entry name" value="Man6P_isomerase-2_C"/>
</dbReference>
<dbReference type="FunFam" id="2.60.120.10:FF:000032">
    <property type="entry name" value="Mannose-1-phosphate guanylyltransferase/mannose-6-phosphate isomerase"/>
    <property type="match status" value="1"/>
</dbReference>
<comment type="catalytic activity">
    <reaction evidence="7">
        <text>alpha-D-mannose 1-phosphate + GTP + H(+) = GDP-alpha-D-mannose + diphosphate</text>
        <dbReference type="Rhea" id="RHEA:15229"/>
        <dbReference type="ChEBI" id="CHEBI:15378"/>
        <dbReference type="ChEBI" id="CHEBI:33019"/>
        <dbReference type="ChEBI" id="CHEBI:37565"/>
        <dbReference type="ChEBI" id="CHEBI:57527"/>
        <dbReference type="ChEBI" id="CHEBI:58409"/>
        <dbReference type="EC" id="2.7.7.13"/>
    </reaction>
</comment>
<protein>
    <recommendedName>
        <fullName evidence="2">mannose-1-phosphate guanylyltransferase</fullName>
        <ecNumber evidence="2">2.7.7.13</ecNumber>
    </recommendedName>
</protein>
<reference evidence="13" key="1">
    <citation type="submission" date="2016-10" db="EMBL/GenBank/DDBJ databases">
        <authorList>
            <person name="Varghese N."/>
            <person name="Submissions S."/>
        </authorList>
    </citation>
    <scope>NUCLEOTIDE SEQUENCE [LARGE SCALE GENOMIC DNA]</scope>
    <source>
        <strain evidence="13">DSM 17038</strain>
    </source>
</reference>
<evidence type="ECO:0000313" key="13">
    <source>
        <dbReference type="Proteomes" id="UP000199337"/>
    </source>
</evidence>
<keyword evidence="13" id="KW-1185">Reference proteome</keyword>
<dbReference type="OrthoDB" id="9806359at2"/>
<dbReference type="EMBL" id="FOOX01000011">
    <property type="protein sequence ID" value="SFG89825.1"/>
    <property type="molecule type" value="Genomic_DNA"/>
</dbReference>
<evidence type="ECO:0000256" key="1">
    <source>
        <dbReference type="ARBA" id="ARBA00006115"/>
    </source>
</evidence>
<dbReference type="InterPro" id="IPR051161">
    <property type="entry name" value="Mannose-6P_isomerase_type2"/>
</dbReference>
<evidence type="ECO:0000259" key="10">
    <source>
        <dbReference type="Pfam" id="PF01050"/>
    </source>
</evidence>
<dbReference type="Pfam" id="PF01050">
    <property type="entry name" value="MannoseP_isomer"/>
    <property type="match status" value="1"/>
</dbReference>
<dbReference type="CDD" id="cd02213">
    <property type="entry name" value="cupin_PMI_typeII_C"/>
    <property type="match status" value="1"/>
</dbReference>
<dbReference type="Pfam" id="PF22640">
    <property type="entry name" value="ManC_GMP_beta-helix"/>
    <property type="match status" value="1"/>
</dbReference>
<evidence type="ECO:0000256" key="2">
    <source>
        <dbReference type="ARBA" id="ARBA00012387"/>
    </source>
</evidence>
<evidence type="ECO:0000256" key="8">
    <source>
        <dbReference type="RuleBase" id="RU004190"/>
    </source>
</evidence>
<name>A0A1I2VKF8_9FIRM</name>
<dbReference type="STRING" id="341036.SAMN05660649_03078"/>
<dbReference type="Gene3D" id="3.90.550.10">
    <property type="entry name" value="Spore Coat Polysaccharide Biosynthesis Protein SpsA, Chain A"/>
    <property type="match status" value="1"/>
</dbReference>
<dbReference type="InterPro" id="IPR005835">
    <property type="entry name" value="NTP_transferase_dom"/>
</dbReference>
<dbReference type="InterPro" id="IPR014710">
    <property type="entry name" value="RmlC-like_jellyroll"/>
</dbReference>
<dbReference type="InterPro" id="IPR054566">
    <property type="entry name" value="ManC/GMP-like_b-helix"/>
</dbReference>
<keyword evidence="6" id="KW-0342">GTP-binding</keyword>
<dbReference type="InterPro" id="IPR006375">
    <property type="entry name" value="Man1P_GuaTrfase/Man6P_Isoase"/>
</dbReference>
<keyword evidence="3 12" id="KW-0808">Transferase</keyword>
<gene>
    <name evidence="12" type="ORF">SAMN05660649_03078</name>
</gene>
<sequence>MKAIILAGGIGTRLWPLSRTNFPKQFIKLKNMDKSFFQLTFERCLNLTTVETIFIVTTSRYKFLILNQIKEIGYCLNEKQILIEPTGKNTLPAICYGVKEIRKLGEDIIAVFPSDHLINNLQEFTRSINQGKQLTDKYIITYGVKPYKPDTGYGYIKPKASLITGYQVDEFIEKPDLQAALDYINKGYFWNSGIFMFRSDIFMEEVRQCNQEVYEAFEAGDINKVYQMTPSISVDKGIMEKSRRVAVIPLDIKWNDLGSFDNFYEEFIGDGEDNIGFGQEIAIDAQDNLLYADRDKVVALIGVDNLIVIDQENALLICKKNHSHRVREIVKKLSESHDPRADVHLTAYRPWGSYTILAEGASYKIKRITVLPGKKLSDQLHYHRSEHWIVVSGTAGVTVDDREYLLLNGESAFVKAGSRHRLVNPGAISLEVIEIQIGQYLEEDDIVRFEDDFGRC</sequence>
<dbReference type="GO" id="GO:0004475">
    <property type="term" value="F:mannose-1-phosphate guanylyltransferase (GTP) activity"/>
    <property type="evidence" value="ECO:0007669"/>
    <property type="project" value="UniProtKB-EC"/>
</dbReference>